<dbReference type="Pfam" id="PF19562">
    <property type="entry name" value="DUF6084"/>
    <property type="match status" value="1"/>
</dbReference>
<organism evidence="1 2">
    <name type="scientific">Streptomonospora algeriensis</name>
    <dbReference type="NCBI Taxonomy" id="995084"/>
    <lineage>
        <taxon>Bacteria</taxon>
        <taxon>Bacillati</taxon>
        <taxon>Actinomycetota</taxon>
        <taxon>Actinomycetes</taxon>
        <taxon>Streptosporangiales</taxon>
        <taxon>Nocardiopsidaceae</taxon>
        <taxon>Streptomonospora</taxon>
    </lineage>
</organism>
<sequence>MSTLAFTCTGADPRRFAAAPTIDLHTRITDSAGGRVHTIVLQCLVRIQPRKRRHTRAEAQALRDLFGGTGEWAGTMHALTLANTSVIVPAFTGAADVDVPLPCSYDFEVAAAQYLHALGDGEVPLLVQFSGTVFRKAEQGFTVEQVPWDLEAEYRLPVAVWRDTMDHYFPAGGWIRAHRDTIEALRAFKSRNALPTWDDALMRLLDKAGEAADEL</sequence>
<keyword evidence="2" id="KW-1185">Reference proteome</keyword>
<comment type="caution">
    <text evidence="1">The sequence shown here is derived from an EMBL/GenBank/DDBJ whole genome shotgun (WGS) entry which is preliminary data.</text>
</comment>
<proteinExistence type="predicted"/>
<accession>A0ABW3BL70</accession>
<protein>
    <submittedName>
        <fullName evidence="1">DUF6084 family protein</fullName>
    </submittedName>
</protein>
<reference evidence="2" key="1">
    <citation type="journal article" date="2019" name="Int. J. Syst. Evol. Microbiol.">
        <title>The Global Catalogue of Microorganisms (GCM) 10K type strain sequencing project: providing services to taxonomists for standard genome sequencing and annotation.</title>
        <authorList>
            <consortium name="The Broad Institute Genomics Platform"/>
            <consortium name="The Broad Institute Genome Sequencing Center for Infectious Disease"/>
            <person name="Wu L."/>
            <person name="Ma J."/>
        </authorList>
    </citation>
    <scope>NUCLEOTIDE SEQUENCE [LARGE SCALE GENOMIC DNA]</scope>
    <source>
        <strain evidence="2">CCUG 63369</strain>
    </source>
</reference>
<dbReference type="Proteomes" id="UP001596956">
    <property type="component" value="Unassembled WGS sequence"/>
</dbReference>
<evidence type="ECO:0000313" key="2">
    <source>
        <dbReference type="Proteomes" id="UP001596956"/>
    </source>
</evidence>
<dbReference type="EMBL" id="JBHTHR010001135">
    <property type="protein sequence ID" value="MFD0803806.1"/>
    <property type="molecule type" value="Genomic_DNA"/>
</dbReference>
<evidence type="ECO:0000313" key="1">
    <source>
        <dbReference type="EMBL" id="MFD0803806.1"/>
    </source>
</evidence>
<gene>
    <name evidence="1" type="ORF">ACFQZU_21145</name>
</gene>
<name>A0ABW3BL70_9ACTN</name>
<dbReference type="InterPro" id="IPR045730">
    <property type="entry name" value="DUF6084"/>
</dbReference>